<evidence type="ECO:0000256" key="4">
    <source>
        <dbReference type="ARBA" id="ARBA00022746"/>
    </source>
</evidence>
<keyword evidence="5 9" id="KW-1133">Transmembrane helix</keyword>
<reference evidence="12" key="1">
    <citation type="journal article" date="2019" name="Int. J. Syst. Evol. Microbiol.">
        <title>The Global Catalogue of Microorganisms (GCM) 10K type strain sequencing project: providing services to taxonomists for standard genome sequencing and annotation.</title>
        <authorList>
            <consortium name="The Broad Institute Genomics Platform"/>
            <consortium name="The Broad Institute Genome Sequencing Center for Infectious Disease"/>
            <person name="Wu L."/>
            <person name="Ma J."/>
        </authorList>
    </citation>
    <scope>NUCLEOTIDE SEQUENCE [LARGE SCALE GENOMIC DNA]</scope>
    <source>
        <strain evidence="12">JCM 16929</strain>
    </source>
</reference>
<dbReference type="Proteomes" id="UP001501490">
    <property type="component" value="Unassembled WGS sequence"/>
</dbReference>
<organism evidence="11 12">
    <name type="scientific">Microlunatus ginsengisoli</name>
    <dbReference type="NCBI Taxonomy" id="363863"/>
    <lineage>
        <taxon>Bacteria</taxon>
        <taxon>Bacillati</taxon>
        <taxon>Actinomycetota</taxon>
        <taxon>Actinomycetes</taxon>
        <taxon>Propionibacteriales</taxon>
        <taxon>Propionibacteriaceae</taxon>
        <taxon>Microlunatus</taxon>
    </lineage>
</organism>
<evidence type="ECO:0000313" key="12">
    <source>
        <dbReference type="Proteomes" id="UP001501490"/>
    </source>
</evidence>
<keyword evidence="4" id="KW-0125">Carotenoid biosynthesis</keyword>
<dbReference type="InterPro" id="IPR017825">
    <property type="entry name" value="Lycopene_cyclase_dom"/>
</dbReference>
<dbReference type="Pfam" id="PF18916">
    <property type="entry name" value="Lycopene_cyc"/>
    <property type="match status" value="1"/>
</dbReference>
<evidence type="ECO:0000259" key="10">
    <source>
        <dbReference type="Pfam" id="PF18916"/>
    </source>
</evidence>
<accession>A0ABP6ZJX6</accession>
<evidence type="ECO:0000256" key="7">
    <source>
        <dbReference type="ARBA" id="ARBA00023235"/>
    </source>
</evidence>
<evidence type="ECO:0000256" key="3">
    <source>
        <dbReference type="ARBA" id="ARBA00022692"/>
    </source>
</evidence>
<feature type="domain" description="Lycopene cyclase" evidence="10">
    <location>
        <begin position="54"/>
        <end position="143"/>
    </location>
</feature>
<evidence type="ECO:0000256" key="5">
    <source>
        <dbReference type="ARBA" id="ARBA00022989"/>
    </source>
</evidence>
<comment type="caution">
    <text evidence="11">The sequence shown here is derived from an EMBL/GenBank/DDBJ whole genome shotgun (WGS) entry which is preliminary data.</text>
</comment>
<protein>
    <recommendedName>
        <fullName evidence="10">Lycopene cyclase domain-containing protein</fullName>
    </recommendedName>
</protein>
<evidence type="ECO:0000256" key="1">
    <source>
        <dbReference type="ARBA" id="ARBA00004141"/>
    </source>
</evidence>
<gene>
    <name evidence="11" type="ORF">GCM10022236_07890</name>
</gene>
<evidence type="ECO:0000313" key="11">
    <source>
        <dbReference type="EMBL" id="GAA3608625.1"/>
    </source>
</evidence>
<feature type="transmembrane region" description="Helical" evidence="9">
    <location>
        <begin position="86"/>
        <end position="108"/>
    </location>
</feature>
<evidence type="ECO:0000256" key="6">
    <source>
        <dbReference type="ARBA" id="ARBA00023136"/>
    </source>
</evidence>
<evidence type="ECO:0000256" key="8">
    <source>
        <dbReference type="SAM" id="MobiDB-lite"/>
    </source>
</evidence>
<feature type="transmembrane region" description="Helical" evidence="9">
    <location>
        <begin position="128"/>
        <end position="149"/>
    </location>
</feature>
<proteinExistence type="predicted"/>
<keyword evidence="6 9" id="KW-0472">Membrane</keyword>
<dbReference type="NCBIfam" id="TIGR03462">
    <property type="entry name" value="CarR_dom_SF"/>
    <property type="match status" value="1"/>
</dbReference>
<keyword evidence="7" id="KW-0413">Isomerase</keyword>
<comment type="subcellular location">
    <subcellularLocation>
        <location evidence="1">Membrane</location>
        <topology evidence="1">Multi-pass membrane protein</topology>
    </subcellularLocation>
</comment>
<keyword evidence="3 9" id="KW-0812">Transmembrane</keyword>
<sequence>MLPPARRTIGSPLDPPATQSGPHRIDPRNSIGPHNLELTARRPGGGDIIDHYQYLLLMAGCLLVTLPLELVIGARVYRRPQLLLRAVAPVVVVFSVWDVVGILAGHWSYNHSFVTGVHLVLGMPLEELVFFVVVPICGLLTYEAVGIILGRTGVRGRARAEGRPDA</sequence>
<evidence type="ECO:0000256" key="9">
    <source>
        <dbReference type="SAM" id="Phobius"/>
    </source>
</evidence>
<feature type="transmembrane region" description="Helical" evidence="9">
    <location>
        <begin position="52"/>
        <end position="74"/>
    </location>
</feature>
<dbReference type="EMBL" id="BAABAB010000006">
    <property type="protein sequence ID" value="GAA3608625.1"/>
    <property type="molecule type" value="Genomic_DNA"/>
</dbReference>
<keyword evidence="12" id="KW-1185">Reference proteome</keyword>
<comment type="pathway">
    <text evidence="2">Carotenoid biosynthesis.</text>
</comment>
<feature type="region of interest" description="Disordered" evidence="8">
    <location>
        <begin position="1"/>
        <end position="32"/>
    </location>
</feature>
<evidence type="ECO:0000256" key="2">
    <source>
        <dbReference type="ARBA" id="ARBA00004829"/>
    </source>
</evidence>
<name>A0ABP6ZJX6_9ACTN</name>